<keyword evidence="2" id="KW-0804">Transcription</keyword>
<dbReference type="SUPFAM" id="SSF46785">
    <property type="entry name" value="Winged helix' DNA-binding domain"/>
    <property type="match status" value="1"/>
</dbReference>
<dbReference type="PANTHER" id="PTHR34580:SF1">
    <property type="entry name" value="PROTEIN PAFC"/>
    <property type="match status" value="1"/>
</dbReference>
<dbReference type="GO" id="GO:0003700">
    <property type="term" value="F:DNA-binding transcription factor activity"/>
    <property type="evidence" value="ECO:0007669"/>
    <property type="project" value="InterPro"/>
</dbReference>
<name>A0A917S8J8_9BACL</name>
<evidence type="ECO:0000313" key="5">
    <source>
        <dbReference type="Proteomes" id="UP000654670"/>
    </source>
</evidence>
<dbReference type="PANTHER" id="PTHR34580">
    <property type="match status" value="1"/>
</dbReference>
<proteinExistence type="predicted"/>
<sequence length="287" mass="32655">MRADRLLSILLILKAEGRTSARTLANQLEVSERTIFRDIDALSFSGFPIYAVRGSQGGFVLKEDFRIDLSNLKTSEVKELLINRFPGPLTDLGLGFNQISNKLISYLPKANRQQAVQFSKRLYLDPVQWFSRHDSVPCLTIIYEAIQSNQLIHIDYLKGNGEFISRRVEPLGLVAKTDCWYLVAKHSGILRVYRVSRIRNVEVKKETFLFPRDFELAHFWVSWCREFESSRPVFQVILLIDPAIVPSLIVDYGPQIQLTGAGKKAKVLARSGRHGAGSLKAAVRFFR</sequence>
<dbReference type="AlphaFoldDB" id="A0A917S8J8"/>
<dbReference type="InterPro" id="IPR036390">
    <property type="entry name" value="WH_DNA-bd_sf"/>
</dbReference>
<dbReference type="RefSeq" id="WP_188804296.1">
    <property type="nucleotide sequence ID" value="NZ_BMOK01000014.1"/>
</dbReference>
<accession>A0A917S8J8</accession>
<dbReference type="Pfam" id="PF08279">
    <property type="entry name" value="HTH_11"/>
    <property type="match status" value="1"/>
</dbReference>
<evidence type="ECO:0000256" key="1">
    <source>
        <dbReference type="ARBA" id="ARBA00023015"/>
    </source>
</evidence>
<evidence type="ECO:0000259" key="3">
    <source>
        <dbReference type="PROSITE" id="PS51000"/>
    </source>
</evidence>
<evidence type="ECO:0000313" key="4">
    <source>
        <dbReference type="EMBL" id="GGL61811.1"/>
    </source>
</evidence>
<feature type="domain" description="HTH deoR-type" evidence="3">
    <location>
        <begin position="2"/>
        <end position="61"/>
    </location>
</feature>
<dbReference type="Gene3D" id="1.10.10.10">
    <property type="entry name" value="Winged helix-like DNA-binding domain superfamily/Winged helix DNA-binding domain"/>
    <property type="match status" value="1"/>
</dbReference>
<keyword evidence="5" id="KW-1185">Reference proteome</keyword>
<comment type="caution">
    <text evidence="4">The sequence shown here is derived from an EMBL/GenBank/DDBJ whole genome shotgun (WGS) entry which is preliminary data.</text>
</comment>
<dbReference type="InterPro" id="IPR026881">
    <property type="entry name" value="WYL_dom"/>
</dbReference>
<dbReference type="Pfam" id="PF13280">
    <property type="entry name" value="WYL"/>
    <property type="match status" value="1"/>
</dbReference>
<dbReference type="InterPro" id="IPR036388">
    <property type="entry name" value="WH-like_DNA-bd_sf"/>
</dbReference>
<dbReference type="InterPro" id="IPR001034">
    <property type="entry name" value="DeoR_HTH"/>
</dbReference>
<reference evidence="4" key="1">
    <citation type="journal article" date="2014" name="Int. J. Syst. Evol. Microbiol.">
        <title>Complete genome sequence of Corynebacterium casei LMG S-19264T (=DSM 44701T), isolated from a smear-ripened cheese.</title>
        <authorList>
            <consortium name="US DOE Joint Genome Institute (JGI-PGF)"/>
            <person name="Walter F."/>
            <person name="Albersmeier A."/>
            <person name="Kalinowski J."/>
            <person name="Ruckert C."/>
        </authorList>
    </citation>
    <scope>NUCLEOTIDE SEQUENCE</scope>
    <source>
        <strain evidence="4">JCM 15325</strain>
    </source>
</reference>
<protein>
    <submittedName>
        <fullName evidence="4">Transcriptional regulator</fullName>
    </submittedName>
</protein>
<dbReference type="InterPro" id="IPR051534">
    <property type="entry name" value="CBASS_pafABC_assoc_protein"/>
</dbReference>
<dbReference type="PROSITE" id="PS52050">
    <property type="entry name" value="WYL"/>
    <property type="match status" value="1"/>
</dbReference>
<dbReference type="EMBL" id="BMOK01000014">
    <property type="protein sequence ID" value="GGL61811.1"/>
    <property type="molecule type" value="Genomic_DNA"/>
</dbReference>
<dbReference type="Proteomes" id="UP000654670">
    <property type="component" value="Unassembled WGS sequence"/>
</dbReference>
<dbReference type="PROSITE" id="PS51000">
    <property type="entry name" value="HTH_DEOR_2"/>
    <property type="match status" value="1"/>
</dbReference>
<evidence type="ECO:0000256" key="2">
    <source>
        <dbReference type="ARBA" id="ARBA00023163"/>
    </source>
</evidence>
<organism evidence="4 5">
    <name type="scientific">Sporolactobacillus putidus</name>
    <dbReference type="NCBI Taxonomy" id="492735"/>
    <lineage>
        <taxon>Bacteria</taxon>
        <taxon>Bacillati</taxon>
        <taxon>Bacillota</taxon>
        <taxon>Bacilli</taxon>
        <taxon>Bacillales</taxon>
        <taxon>Sporolactobacillaceae</taxon>
        <taxon>Sporolactobacillus</taxon>
    </lineage>
</organism>
<reference evidence="4" key="2">
    <citation type="submission" date="2020-09" db="EMBL/GenBank/DDBJ databases">
        <authorList>
            <person name="Sun Q."/>
            <person name="Ohkuma M."/>
        </authorList>
    </citation>
    <scope>NUCLEOTIDE SEQUENCE</scope>
    <source>
        <strain evidence="4">JCM 15325</strain>
    </source>
</reference>
<keyword evidence="1" id="KW-0805">Transcription regulation</keyword>
<gene>
    <name evidence="4" type="ORF">GCM10007968_27260</name>
</gene>
<dbReference type="InterPro" id="IPR013196">
    <property type="entry name" value="HTH_11"/>
</dbReference>